<feature type="signal peptide" evidence="1">
    <location>
        <begin position="1"/>
        <end position="18"/>
    </location>
</feature>
<dbReference type="Proteomes" id="UP001321473">
    <property type="component" value="Unassembled WGS sequence"/>
</dbReference>
<keyword evidence="3" id="KW-1185">Reference proteome</keyword>
<sequence>MLKCAVITILSASYAVWGAATSGREEDRCENTISPYLINASHSRIELLWKKARLASAYCLCRGSVARAGFTADFEGCDGGSRWLCRHSDPDEPAAISAAPLEPATEHVFCARRRCAGGGYSPHAECARVRSAQREGWKFTVDLMEPRRALLLWTGGAGSHDVTWCRWVGALSVCQNKSSGTDGVVITDLGAWRTYDVAVGGPTRDSEPLFAAHFRTRPDRLVFRLEASAWTAVSLSWSGAGVSTVKHCLEAGNCEKSFVQGGGRFDIANSQPWTLASVEVTDPSDALLFYTVYRSPPGREPAYTAARWL</sequence>
<protein>
    <recommendedName>
        <fullName evidence="4">Secreted protein</fullName>
    </recommendedName>
</protein>
<name>A0AAQ4ENQ9_AMBAM</name>
<feature type="chain" id="PRO_5042932455" description="Secreted protein" evidence="1">
    <location>
        <begin position="19"/>
        <end position="309"/>
    </location>
</feature>
<comment type="caution">
    <text evidence="2">The sequence shown here is derived from an EMBL/GenBank/DDBJ whole genome shotgun (WGS) entry which is preliminary data.</text>
</comment>
<accession>A0AAQ4ENQ9</accession>
<evidence type="ECO:0000256" key="1">
    <source>
        <dbReference type="SAM" id="SignalP"/>
    </source>
</evidence>
<dbReference type="AlphaFoldDB" id="A0AAQ4ENQ9"/>
<organism evidence="2 3">
    <name type="scientific">Amblyomma americanum</name>
    <name type="common">Lone star tick</name>
    <dbReference type="NCBI Taxonomy" id="6943"/>
    <lineage>
        <taxon>Eukaryota</taxon>
        <taxon>Metazoa</taxon>
        <taxon>Ecdysozoa</taxon>
        <taxon>Arthropoda</taxon>
        <taxon>Chelicerata</taxon>
        <taxon>Arachnida</taxon>
        <taxon>Acari</taxon>
        <taxon>Parasitiformes</taxon>
        <taxon>Ixodida</taxon>
        <taxon>Ixodoidea</taxon>
        <taxon>Ixodidae</taxon>
        <taxon>Amblyomminae</taxon>
        <taxon>Amblyomma</taxon>
    </lineage>
</organism>
<evidence type="ECO:0000313" key="3">
    <source>
        <dbReference type="Proteomes" id="UP001321473"/>
    </source>
</evidence>
<dbReference type="EMBL" id="JARKHS020013046">
    <property type="protein sequence ID" value="KAK8776365.1"/>
    <property type="molecule type" value="Genomic_DNA"/>
</dbReference>
<evidence type="ECO:0008006" key="4">
    <source>
        <dbReference type="Google" id="ProtNLM"/>
    </source>
</evidence>
<evidence type="ECO:0000313" key="2">
    <source>
        <dbReference type="EMBL" id="KAK8776365.1"/>
    </source>
</evidence>
<keyword evidence="1" id="KW-0732">Signal</keyword>
<proteinExistence type="predicted"/>
<gene>
    <name evidence="2" type="ORF">V5799_030289</name>
</gene>
<reference evidence="2 3" key="1">
    <citation type="journal article" date="2023" name="Arcadia Sci">
        <title>De novo assembly of a long-read Amblyomma americanum tick genome.</title>
        <authorList>
            <person name="Chou S."/>
            <person name="Poskanzer K.E."/>
            <person name="Rollins M."/>
            <person name="Thuy-Boun P.S."/>
        </authorList>
    </citation>
    <scope>NUCLEOTIDE SEQUENCE [LARGE SCALE GENOMIC DNA]</scope>
    <source>
        <strain evidence="2">F_SG_1</strain>
        <tissue evidence="2">Salivary glands</tissue>
    </source>
</reference>